<dbReference type="PANTHER" id="PTHR23513">
    <property type="entry name" value="INTEGRAL MEMBRANE EFFLUX PROTEIN-RELATED"/>
    <property type="match status" value="1"/>
</dbReference>
<evidence type="ECO:0000313" key="9">
    <source>
        <dbReference type="Proteomes" id="UP000287352"/>
    </source>
</evidence>
<feature type="transmembrane region" description="Helical" evidence="7">
    <location>
        <begin position="20"/>
        <end position="41"/>
    </location>
</feature>
<keyword evidence="9" id="KW-1185">Reference proteome</keyword>
<keyword evidence="4 7" id="KW-1133">Transmembrane helix</keyword>
<feature type="transmembrane region" description="Helical" evidence="7">
    <location>
        <begin position="421"/>
        <end position="440"/>
    </location>
</feature>
<feature type="transmembrane region" description="Helical" evidence="7">
    <location>
        <begin position="353"/>
        <end position="373"/>
    </location>
</feature>
<comment type="caution">
    <text evidence="8">The sequence shown here is derived from an EMBL/GenBank/DDBJ whole genome shotgun (WGS) entry which is preliminary data.</text>
</comment>
<dbReference type="CDD" id="cd06173">
    <property type="entry name" value="MFS_MefA_like"/>
    <property type="match status" value="1"/>
</dbReference>
<dbReference type="AlphaFoldDB" id="A0A402A2S5"/>
<feature type="transmembrane region" description="Helical" evidence="7">
    <location>
        <begin position="190"/>
        <end position="208"/>
    </location>
</feature>
<evidence type="ECO:0000256" key="3">
    <source>
        <dbReference type="ARBA" id="ARBA00022692"/>
    </source>
</evidence>
<evidence type="ECO:0000256" key="2">
    <source>
        <dbReference type="ARBA" id="ARBA00022475"/>
    </source>
</evidence>
<dbReference type="SUPFAM" id="SSF103473">
    <property type="entry name" value="MFS general substrate transporter"/>
    <property type="match status" value="1"/>
</dbReference>
<comment type="subcellular location">
    <subcellularLocation>
        <location evidence="1">Cell membrane</location>
        <topology evidence="1">Multi-pass membrane protein</topology>
    </subcellularLocation>
</comment>
<dbReference type="PANTHER" id="PTHR23513:SF6">
    <property type="entry name" value="MAJOR FACILITATOR SUPERFAMILY ASSOCIATED DOMAIN-CONTAINING PROTEIN"/>
    <property type="match status" value="1"/>
</dbReference>
<feature type="transmembrane region" description="Helical" evidence="7">
    <location>
        <begin position="286"/>
        <end position="307"/>
    </location>
</feature>
<gene>
    <name evidence="8" type="ORF">KTT_32310</name>
</gene>
<evidence type="ECO:0000256" key="7">
    <source>
        <dbReference type="SAM" id="Phobius"/>
    </source>
</evidence>
<dbReference type="EMBL" id="BIFR01000001">
    <property type="protein sequence ID" value="GCE13372.1"/>
    <property type="molecule type" value="Genomic_DNA"/>
</dbReference>
<dbReference type="Pfam" id="PF07690">
    <property type="entry name" value="MFS_1"/>
    <property type="match status" value="1"/>
</dbReference>
<evidence type="ECO:0000256" key="5">
    <source>
        <dbReference type="ARBA" id="ARBA00023136"/>
    </source>
</evidence>
<sequence length="471" mass="51671">MALVHSGDGFLSLLKKRDFLRLWLAQLISMTILQASNYAMIILIEQKTNSTTLIGLAIISFSLPAVLFGAPAGVFVDRLDKRLVLWTSNCLRAIATFLFALILLTNNTGLIPIYLLTFLISTIGQFFTPAEGASIPMLVNEQELMPALSLFNITFMLSQALGFILLAPLALTLLPTLSFQGLVINSTIQLYLLIGVLYLICAALILSIPHAHLQQRLDAPAEKTRHASTWSIWATVWQEMSEGWRFVRRDTSLFLGVVQLSFAGVLILVIGQLATPIVTKLLLRDANTMPLVFAPAGIGLVAGSIFVPTLSRKLGTSRTILFGTLTLTVATVLLPVLTLLARFFNPAHWSTDPLLFILVACCMLVAGVALNLVNIPAQAIMQERSPDWIKGRVLALQLAFYNACSIPIILFIGAFADYFGMVKVLFILAASEILFGFWGFSYERRHSSSGTEDVQRGLSEEADQLSQPSRN</sequence>
<accession>A0A402A2S5</accession>
<dbReference type="GO" id="GO:0022857">
    <property type="term" value="F:transmembrane transporter activity"/>
    <property type="evidence" value="ECO:0007669"/>
    <property type="project" value="InterPro"/>
</dbReference>
<keyword evidence="5 7" id="KW-0472">Membrane</keyword>
<feature type="transmembrane region" description="Helical" evidence="7">
    <location>
        <begin position="149"/>
        <end position="170"/>
    </location>
</feature>
<organism evidence="8 9">
    <name type="scientific">Tengunoibacter tsumagoiensis</name>
    <dbReference type="NCBI Taxonomy" id="2014871"/>
    <lineage>
        <taxon>Bacteria</taxon>
        <taxon>Bacillati</taxon>
        <taxon>Chloroflexota</taxon>
        <taxon>Ktedonobacteria</taxon>
        <taxon>Ktedonobacterales</taxon>
        <taxon>Dictyobacteraceae</taxon>
        <taxon>Tengunoibacter</taxon>
    </lineage>
</organism>
<protein>
    <submittedName>
        <fullName evidence="8">MFS transporter</fullName>
    </submittedName>
</protein>
<feature type="transmembrane region" description="Helical" evidence="7">
    <location>
        <begin position="83"/>
        <end position="104"/>
    </location>
</feature>
<proteinExistence type="predicted"/>
<feature type="transmembrane region" description="Helical" evidence="7">
    <location>
        <begin position="53"/>
        <end position="76"/>
    </location>
</feature>
<feature type="transmembrane region" description="Helical" evidence="7">
    <location>
        <begin position="253"/>
        <end position="274"/>
    </location>
</feature>
<dbReference type="InterPro" id="IPR036259">
    <property type="entry name" value="MFS_trans_sf"/>
</dbReference>
<name>A0A402A2S5_9CHLR</name>
<dbReference type="Proteomes" id="UP000287352">
    <property type="component" value="Unassembled WGS sequence"/>
</dbReference>
<reference evidence="9" key="1">
    <citation type="submission" date="2018-12" db="EMBL/GenBank/DDBJ databases">
        <title>Tengunoibacter tsumagoiensis gen. nov., sp. nov., Dictyobacter kobayashii sp. nov., D. alpinus sp. nov., and D. joshuensis sp. nov. and description of Dictyobacteraceae fam. nov. within the order Ktedonobacterales isolated from Tengu-no-mugimeshi.</title>
        <authorList>
            <person name="Wang C.M."/>
            <person name="Zheng Y."/>
            <person name="Sakai Y."/>
            <person name="Toyoda A."/>
            <person name="Minakuchi Y."/>
            <person name="Abe K."/>
            <person name="Yokota A."/>
            <person name="Yabe S."/>
        </authorList>
    </citation>
    <scope>NUCLEOTIDE SEQUENCE [LARGE SCALE GENOMIC DNA]</scope>
    <source>
        <strain evidence="9">Uno3</strain>
    </source>
</reference>
<dbReference type="OrthoDB" id="7820830at2"/>
<dbReference type="InterPro" id="IPR011701">
    <property type="entry name" value="MFS"/>
</dbReference>
<dbReference type="RefSeq" id="WP_126580901.1">
    <property type="nucleotide sequence ID" value="NZ_BIFR01000001.1"/>
</dbReference>
<evidence type="ECO:0000313" key="8">
    <source>
        <dbReference type="EMBL" id="GCE13372.1"/>
    </source>
</evidence>
<evidence type="ECO:0000256" key="1">
    <source>
        <dbReference type="ARBA" id="ARBA00004651"/>
    </source>
</evidence>
<feature type="transmembrane region" description="Helical" evidence="7">
    <location>
        <begin position="319"/>
        <end position="341"/>
    </location>
</feature>
<dbReference type="GO" id="GO:0005886">
    <property type="term" value="C:plasma membrane"/>
    <property type="evidence" value="ECO:0007669"/>
    <property type="project" value="UniProtKB-SubCell"/>
</dbReference>
<feature type="transmembrane region" description="Helical" evidence="7">
    <location>
        <begin position="110"/>
        <end position="128"/>
    </location>
</feature>
<evidence type="ECO:0000256" key="4">
    <source>
        <dbReference type="ARBA" id="ARBA00022989"/>
    </source>
</evidence>
<keyword evidence="2" id="KW-1003">Cell membrane</keyword>
<keyword evidence="3 7" id="KW-0812">Transmembrane</keyword>
<feature type="region of interest" description="Disordered" evidence="6">
    <location>
        <begin position="451"/>
        <end position="471"/>
    </location>
</feature>
<evidence type="ECO:0000256" key="6">
    <source>
        <dbReference type="SAM" id="MobiDB-lite"/>
    </source>
</evidence>
<feature type="transmembrane region" description="Helical" evidence="7">
    <location>
        <begin position="394"/>
        <end position="415"/>
    </location>
</feature>
<dbReference type="Gene3D" id="1.20.1250.20">
    <property type="entry name" value="MFS general substrate transporter like domains"/>
    <property type="match status" value="1"/>
</dbReference>